<comment type="caution">
    <text evidence="1">The sequence shown here is derived from an EMBL/GenBank/DDBJ whole genome shotgun (WGS) entry which is preliminary data.</text>
</comment>
<proteinExistence type="predicted"/>
<reference evidence="1 2" key="1">
    <citation type="submission" date="2020-04" db="EMBL/GenBank/DDBJ databases">
        <title>Perkinsus chesapeaki whole genome sequence.</title>
        <authorList>
            <person name="Bogema D.R."/>
        </authorList>
    </citation>
    <scope>NUCLEOTIDE SEQUENCE [LARGE SCALE GENOMIC DNA]</scope>
    <source>
        <strain evidence="1">ATCC PRA-425</strain>
    </source>
</reference>
<protein>
    <submittedName>
        <fullName evidence="1">Uncharacterized protein</fullName>
    </submittedName>
</protein>
<sequence>MTNPDNHDVIINENNNEIGIQTTGTAVGFNTDPPQQPDVFLRRLPPSLPCNGISGIPFGSVSYVYPQNNDLDGGNPERVTNGYSGLPSRTVYVPPVNGRRPSRTSRSSDELRHLRLHHPLIMMWREGTTYVDNTLKVRLIVEKNVQEDERGIADIATEAQALLQGHLLDL</sequence>
<keyword evidence="2" id="KW-1185">Reference proteome</keyword>
<organism evidence="1 2">
    <name type="scientific">Perkinsus chesapeaki</name>
    <name type="common">Clam parasite</name>
    <name type="synonym">Perkinsus andrewsi</name>
    <dbReference type="NCBI Taxonomy" id="330153"/>
    <lineage>
        <taxon>Eukaryota</taxon>
        <taxon>Sar</taxon>
        <taxon>Alveolata</taxon>
        <taxon>Perkinsozoa</taxon>
        <taxon>Perkinsea</taxon>
        <taxon>Perkinsida</taxon>
        <taxon>Perkinsidae</taxon>
        <taxon>Perkinsus</taxon>
    </lineage>
</organism>
<evidence type="ECO:0000313" key="2">
    <source>
        <dbReference type="Proteomes" id="UP000591131"/>
    </source>
</evidence>
<dbReference type="EMBL" id="JAAPAO010000621">
    <property type="protein sequence ID" value="KAF4656056.1"/>
    <property type="molecule type" value="Genomic_DNA"/>
</dbReference>
<name>A0A7J6LA86_PERCH</name>
<dbReference type="AlphaFoldDB" id="A0A7J6LA86"/>
<accession>A0A7J6LA86</accession>
<evidence type="ECO:0000313" key="1">
    <source>
        <dbReference type="EMBL" id="KAF4656056.1"/>
    </source>
</evidence>
<dbReference type="Proteomes" id="UP000591131">
    <property type="component" value="Unassembled WGS sequence"/>
</dbReference>
<gene>
    <name evidence="1" type="ORF">FOL47_009180</name>
</gene>